<keyword evidence="1" id="KW-1133">Transmembrane helix</keyword>
<dbReference type="SUPFAM" id="SSF48371">
    <property type="entry name" value="ARM repeat"/>
    <property type="match status" value="1"/>
</dbReference>
<reference evidence="2" key="1">
    <citation type="submission" date="2023-03" db="EMBL/GenBank/DDBJ databases">
        <title>Andean soil-derived lignocellulolytic bacterial consortium as a source of novel taxa and putative plastic-active enzymes.</title>
        <authorList>
            <person name="Diaz-Garcia L."/>
            <person name="Chuvochina M."/>
            <person name="Feuerriegel G."/>
            <person name="Bunk B."/>
            <person name="Sproer C."/>
            <person name="Streit W.R."/>
            <person name="Rodriguez L.M."/>
            <person name="Overmann J."/>
            <person name="Jimenez D.J."/>
        </authorList>
    </citation>
    <scope>NUCLEOTIDE SEQUENCE</scope>
    <source>
        <strain evidence="2">MAG 2441</strain>
    </source>
</reference>
<dbReference type="PANTHER" id="PTHR12697">
    <property type="entry name" value="PBS LYASE HEAT-LIKE PROTEIN"/>
    <property type="match status" value="1"/>
</dbReference>
<dbReference type="EMBL" id="CP119317">
    <property type="protein sequence ID" value="WEK54063.1"/>
    <property type="molecule type" value="Genomic_DNA"/>
</dbReference>
<keyword evidence="1" id="KW-0812">Transmembrane</keyword>
<proteinExistence type="predicted"/>
<dbReference type="InterPro" id="IPR016024">
    <property type="entry name" value="ARM-type_fold"/>
</dbReference>
<dbReference type="PANTHER" id="PTHR12697:SF5">
    <property type="entry name" value="DEOXYHYPUSINE HYDROXYLASE"/>
    <property type="match status" value="1"/>
</dbReference>
<name>A0AA95EZ63_9BACL</name>
<dbReference type="Gene3D" id="1.25.10.10">
    <property type="entry name" value="Leucine-rich Repeat Variant"/>
    <property type="match status" value="1"/>
</dbReference>
<protein>
    <submittedName>
        <fullName evidence="2">HEAT repeat domain-containing protein</fullName>
    </submittedName>
</protein>
<keyword evidence="1" id="KW-0472">Membrane</keyword>
<dbReference type="InterPro" id="IPR011989">
    <property type="entry name" value="ARM-like"/>
</dbReference>
<evidence type="ECO:0000256" key="1">
    <source>
        <dbReference type="SAM" id="Phobius"/>
    </source>
</evidence>
<dbReference type="GO" id="GO:0016491">
    <property type="term" value="F:oxidoreductase activity"/>
    <property type="evidence" value="ECO:0007669"/>
    <property type="project" value="TreeGrafter"/>
</dbReference>
<organism evidence="2 3">
    <name type="scientific">Candidatus Cohnella colombiensis</name>
    <dbReference type="NCBI Taxonomy" id="3121368"/>
    <lineage>
        <taxon>Bacteria</taxon>
        <taxon>Bacillati</taxon>
        <taxon>Bacillota</taxon>
        <taxon>Bacilli</taxon>
        <taxon>Bacillales</taxon>
        <taxon>Paenibacillaceae</taxon>
        <taxon>Cohnella</taxon>
    </lineage>
</organism>
<dbReference type="Pfam" id="PF13646">
    <property type="entry name" value="HEAT_2"/>
    <property type="match status" value="1"/>
</dbReference>
<sequence length="349" mass="39697">MIDQALIYLWVSLGLTMVFFIAILCAWTYSYLSKRSDARVIETLNNLFSDYMDTHNVKQQQAKDQIGQYIQRGSRRKELFIKLLIQHRDEHREEHDEQLILLIQQTKIHGYLEKMLLSKSVYKQALACRYAGDINIQSLRDLVYKLIKSESNVVVYHVLLALSKLGDLNRLSESLYANANNINLSFRAVVEVLSVFTGSKEELFKATIEHSDNYIKGVLIKMAVDQQCEGLMDYYIQFLSSTDKNLKIACVRAIAQCEGEANEQQLIDCLDDEMWEVRAAAAKGLENIGTKKSFESLSRGVSDKEWWVRQNAAVALVSIPGGMDYAKKIIDGKDRYASEAILGVLAKTS</sequence>
<evidence type="ECO:0000313" key="2">
    <source>
        <dbReference type="EMBL" id="WEK54063.1"/>
    </source>
</evidence>
<feature type="transmembrane region" description="Helical" evidence="1">
    <location>
        <begin position="6"/>
        <end position="29"/>
    </location>
</feature>
<accession>A0AA95EZ63</accession>
<keyword evidence="3" id="KW-1185">Reference proteome</keyword>
<gene>
    <name evidence="2" type="ORF">P0Y55_16100</name>
</gene>
<evidence type="ECO:0000313" key="3">
    <source>
        <dbReference type="Proteomes" id="UP001178662"/>
    </source>
</evidence>
<dbReference type="Proteomes" id="UP001178662">
    <property type="component" value="Chromosome"/>
</dbReference>
<dbReference type="AlphaFoldDB" id="A0AA95EZ63"/>